<dbReference type="STRING" id="568069.A0A1J1HUD3"/>
<keyword evidence="11" id="KW-1185">Reference proteome</keyword>
<evidence type="ECO:0000256" key="1">
    <source>
        <dbReference type="ARBA" id="ARBA00004123"/>
    </source>
</evidence>
<feature type="compositionally biased region" description="Basic and acidic residues" evidence="8">
    <location>
        <begin position="661"/>
        <end position="674"/>
    </location>
</feature>
<evidence type="ECO:0000256" key="6">
    <source>
        <dbReference type="ARBA" id="ARBA00023187"/>
    </source>
</evidence>
<feature type="compositionally biased region" description="Low complexity" evidence="8">
    <location>
        <begin position="2014"/>
        <end position="2033"/>
    </location>
</feature>
<reference evidence="10 11" key="1">
    <citation type="submission" date="2015-04" db="EMBL/GenBank/DDBJ databases">
        <authorList>
            <person name="Syromyatnikov M.Y."/>
            <person name="Popov V.N."/>
        </authorList>
    </citation>
    <scope>NUCLEOTIDE SEQUENCE [LARGE SCALE GENOMIC DNA]</scope>
</reference>
<feature type="compositionally biased region" description="Polar residues" evidence="8">
    <location>
        <begin position="625"/>
        <end position="639"/>
    </location>
</feature>
<evidence type="ECO:0000313" key="11">
    <source>
        <dbReference type="Proteomes" id="UP000183832"/>
    </source>
</evidence>
<sequence>INEAKACHLLESCPSLSRDSLNISAVRESAEFLKKHKLLTGNQIYLNPTCLLLNSKAMSNRFNVLVECGFTNYHIKGLQRFVSIMKMSISHLKANNYIDKHTNVPERLLNYFDIQIEINRQQDKTISLASLRELIIKLYLEEKLQASKEEVSKVWEKYSNLRCRSLHSIVNIINLLQDKLDLDGKKIISNGSLLFACPDNFNRILNEIPSIAEVPMKQLLKKRPTIILTNVDSIKGVIEEIKSFGIIEEAILTSPRVLNLAPETVSHRLNELKTIKEFNALKGNPRILTLIYFHKKVQSRLDFLKDIKMKCSSIHLLISDTLLFEKHTRNGNDKTNGNEIVNFVSKALKQDKENVRKCLSRHPFWLYIPVSNVKKSLDYLFKKQFTKEDIAESMTILIYPVMRIHPKLCELLNLKNVQESRESDDNLVDDIDFSTLSNSKILNLCLYFIEFENHFSGDGIWEKLNLDLVQFPSPVYINEIRIIPLGARVQADFPGGGNRLGATNPSQFDIEFFVNDLSVNVASTFEPLGKFSYNQNECINLECKNDDQIRQKPTDGLVLKGCYTTITLAVYGSVITYDRLHIPGQANNSGNCNSNNDVHVFSNDEANESDNGDIYNNQRHHNDFQDQNSSCDPTVSSTIADDLKDDEQPNISPMDIYSRSPSKENEFTKCKREWSNSPDGTFQKKKIRVSGSCDSHRIPRSPPLQSPRISRPTDSDEDVVKKEEDNDALATTVGDLSTTYCPSSPSMANNTPIESPTEMDDDLVELEPILSDDDISDDVNGIDDMSEDLFAQEFGIKIFNPFVNNLRVIEMTKDEVKLKKIVDLLTTTCESYAKSSTNVNNNENWINLCEQINQAFNTLSNQNEIVELVKCLNQSTLEMFYSCINIGLNYSLAIQHQFPGYNLRHIKAGIRLLEYLALSENFISWLINDKCFNLFCHLFNLFSKQLIPMPIKQLIARLIYRLTDTKMGIKSFLDFEGYKKIIEMMSSASDVRLLYTLKAILMKLNTNETLCAIKDNSIDIYQKIKANNNVDNEFDQLTELENLFSSLIDARKFDMVHPKKFIPIATQFEITDCVSIDYVEIYKQHKFMKIMTMLWEVKHCLTQKLLLLMVEYLRIMAKSGREICFIANDIQIANSLIKMLIEVPSDACDIAIEIAYKIEAKFYLDLTSKLTTNNDDDIKLSECLYSLYDLCVGPGRRFVLDFIAMDENIVVLFNLIEKEKKISLMHGSPGFKHKSPVLSSCIDIIDYVVRHVDNLDYLKKFDSVLLNLVKHHDSFEPSVAAMLQEMAVFLKPLEIEKVFEYGDIAPFLDVIKRSLEFLTTFPGDLIMTLRILKYLIIEQEKNEYKELKYDYYAIQLYHADGVMTFLSILEKLTTHLDQPMIHSYLLGSNQGNLIMQVIYPTVQILRKMMVQVIRSRNINFRDVTAIETLLKTYTLVQSVHSRFSIFREAKEVQNEIIKILLTYTQSLTPDGMTTTNIHKSLWTQMIGEVVKYSLNGPFHFIPGLMMLSELLPLPLPVPMHGNELNKREIQRLITERQLWSAHLHPLSHLLTEMIQTFCTSSSVELFNILLRVCVQLSDLAPNMTLLVAKSVVDMILGEPLAVNKEKESTIGLSRLFKFLASLTRHACIKISIFSILNGKLSELMSQILTTINDENSDHVTTQFHIFMILHSFFDCEISLVFSSNHHPELVLASGLPTKDLIIQFANDVIENFCKTSADNLTIVAIRSMILLSEHDVTFNILKGILLAKKDSFVNRLNAIAEKCKNERKQMVLIPELFELFRALQTVEPNDISSIVPQRNSCLSIAELSNIFRWNSEEYVNGTKIHFLEVFSALVNEPKTENEDDDTAEVVHSLALKNDLEALLEKLRELSKSNQDNATNVVSSDHEFNLPQAEGIVSQFSSRVAFYPNEALDELTIDYWLLNGCDEDEVTQNDVVQCDLDELVRQCFPPDTNIGSDCKRLLTLSSSPQSNRERNVSGMCFRTRRVEVVEPTPGRPEKKIYGKFLPRGRGFSRGSTTRGDIFRSRPPNTSRPPSLHVDDFLAMESGQPSYSKREIITSSRGRGRGSSFISRGRGISPYNSRGHYGYKLSFRGRSLRGGIRGSRGYPR</sequence>
<feature type="compositionally biased region" description="Basic and acidic residues" evidence="8">
    <location>
        <begin position="711"/>
        <end position="724"/>
    </location>
</feature>
<dbReference type="Proteomes" id="UP000183832">
    <property type="component" value="Unassembled WGS sequence"/>
</dbReference>
<dbReference type="InterPro" id="IPR026736">
    <property type="entry name" value="Virilizer"/>
</dbReference>
<dbReference type="PANTHER" id="PTHR23185:SF0">
    <property type="entry name" value="PROTEIN VIRILIZER HOMOLOG"/>
    <property type="match status" value="1"/>
</dbReference>
<dbReference type="GO" id="GO:0006397">
    <property type="term" value="P:mRNA processing"/>
    <property type="evidence" value="ECO:0007669"/>
    <property type="project" value="UniProtKB-KW"/>
</dbReference>
<feature type="region of interest" description="Disordered" evidence="8">
    <location>
        <begin position="2014"/>
        <end position="2035"/>
    </location>
</feature>
<dbReference type="GO" id="GO:0005634">
    <property type="term" value="C:nucleus"/>
    <property type="evidence" value="ECO:0007669"/>
    <property type="project" value="UniProtKB-SubCell"/>
</dbReference>
<evidence type="ECO:0000259" key="9">
    <source>
        <dbReference type="Pfam" id="PF15912"/>
    </source>
</evidence>
<keyword evidence="7" id="KW-0539">Nucleus</keyword>
<dbReference type="SMART" id="SM00733">
    <property type="entry name" value="Mterf"/>
    <property type="match status" value="6"/>
</dbReference>
<feature type="non-terminal residue" evidence="10">
    <location>
        <position position="1"/>
    </location>
</feature>
<dbReference type="Pfam" id="PF15912">
    <property type="entry name" value="VIR_N"/>
    <property type="match status" value="1"/>
</dbReference>
<evidence type="ECO:0000256" key="2">
    <source>
        <dbReference type="ARBA" id="ARBA00007692"/>
    </source>
</evidence>
<dbReference type="GO" id="GO:0003723">
    <property type="term" value="F:RNA binding"/>
    <property type="evidence" value="ECO:0007669"/>
    <property type="project" value="TreeGrafter"/>
</dbReference>
<evidence type="ECO:0000256" key="8">
    <source>
        <dbReference type="SAM" id="MobiDB-lite"/>
    </source>
</evidence>
<dbReference type="InterPro" id="IPR003690">
    <property type="entry name" value="MTERF"/>
</dbReference>
<proteinExistence type="inferred from homology"/>
<dbReference type="InterPro" id="IPR038538">
    <property type="entry name" value="MTERF_sf"/>
</dbReference>
<feature type="region of interest" description="Disordered" evidence="8">
    <location>
        <begin position="585"/>
        <end position="724"/>
    </location>
</feature>
<dbReference type="GO" id="GO:0008380">
    <property type="term" value="P:RNA splicing"/>
    <property type="evidence" value="ECO:0007669"/>
    <property type="project" value="UniProtKB-KW"/>
</dbReference>
<evidence type="ECO:0000256" key="7">
    <source>
        <dbReference type="ARBA" id="ARBA00023242"/>
    </source>
</evidence>
<comment type="similarity">
    <text evidence="2">Belongs to the mTERF family.</text>
</comment>
<evidence type="ECO:0000256" key="3">
    <source>
        <dbReference type="ARBA" id="ARBA00008371"/>
    </source>
</evidence>
<dbReference type="OrthoDB" id="2011702at2759"/>
<dbReference type="InterPro" id="IPR031801">
    <property type="entry name" value="VIR_N"/>
</dbReference>
<feature type="domain" description="Virilizer N-terminal" evidence="9">
    <location>
        <begin position="462"/>
        <end position="638"/>
    </location>
</feature>
<comment type="similarity">
    <text evidence="3">Belongs to the vir family.</text>
</comment>
<organism evidence="10 11">
    <name type="scientific">Clunio marinus</name>
    <dbReference type="NCBI Taxonomy" id="568069"/>
    <lineage>
        <taxon>Eukaryota</taxon>
        <taxon>Metazoa</taxon>
        <taxon>Ecdysozoa</taxon>
        <taxon>Arthropoda</taxon>
        <taxon>Hexapoda</taxon>
        <taxon>Insecta</taxon>
        <taxon>Pterygota</taxon>
        <taxon>Neoptera</taxon>
        <taxon>Endopterygota</taxon>
        <taxon>Diptera</taxon>
        <taxon>Nematocera</taxon>
        <taxon>Chironomoidea</taxon>
        <taxon>Chironomidae</taxon>
        <taxon>Clunio</taxon>
    </lineage>
</organism>
<name>A0A1J1HUD3_9DIPT</name>
<evidence type="ECO:0000313" key="10">
    <source>
        <dbReference type="EMBL" id="CRK91162.1"/>
    </source>
</evidence>
<gene>
    <name evidence="10" type="primary">putative Protein virilizer</name>
    <name evidence="10" type="ORF">CLUMA_CG004847</name>
</gene>
<keyword evidence="4" id="KW-0507">mRNA processing</keyword>
<dbReference type="GO" id="GO:0036396">
    <property type="term" value="C:RNA N6-methyladenosine methyltransferase complex"/>
    <property type="evidence" value="ECO:0007669"/>
    <property type="project" value="TreeGrafter"/>
</dbReference>
<evidence type="ECO:0000256" key="5">
    <source>
        <dbReference type="ARBA" id="ARBA00022946"/>
    </source>
</evidence>
<keyword evidence="6" id="KW-0508">mRNA splicing</keyword>
<dbReference type="Gene3D" id="1.25.70.10">
    <property type="entry name" value="Transcription termination factor 3, mitochondrial"/>
    <property type="match status" value="1"/>
</dbReference>
<evidence type="ECO:0000256" key="4">
    <source>
        <dbReference type="ARBA" id="ARBA00022664"/>
    </source>
</evidence>
<comment type="subcellular location">
    <subcellularLocation>
        <location evidence="1">Nucleus</location>
    </subcellularLocation>
</comment>
<keyword evidence="5" id="KW-0809">Transit peptide</keyword>
<protein>
    <submittedName>
        <fullName evidence="10">CLUMA_CG004847, isoform A</fullName>
    </submittedName>
</protein>
<feature type="compositionally biased region" description="Low complexity" evidence="8">
    <location>
        <begin position="587"/>
        <end position="596"/>
    </location>
</feature>
<dbReference type="PANTHER" id="PTHR23185">
    <property type="entry name" value="PROTEIN VIRILIZER HOMOLOG"/>
    <property type="match status" value="1"/>
</dbReference>
<dbReference type="EMBL" id="CVRI01000020">
    <property type="protein sequence ID" value="CRK91162.1"/>
    <property type="molecule type" value="Genomic_DNA"/>
</dbReference>
<accession>A0A1J1HUD3</accession>